<dbReference type="EMBL" id="FNDK01000062">
    <property type="protein sequence ID" value="SDI45775.1"/>
    <property type="molecule type" value="Genomic_DNA"/>
</dbReference>
<dbReference type="SUPFAM" id="SSF51735">
    <property type="entry name" value="NAD(P)-binding Rossmann-fold domains"/>
    <property type="match status" value="1"/>
</dbReference>
<dbReference type="Gene3D" id="3.40.50.720">
    <property type="entry name" value="NAD(P)-binding Rossmann-like Domain"/>
    <property type="match status" value="1"/>
</dbReference>
<evidence type="ECO:0000313" key="1">
    <source>
        <dbReference type="EMBL" id="SDI45775.1"/>
    </source>
</evidence>
<feature type="non-terminal residue" evidence="1">
    <location>
        <position position="1"/>
    </location>
</feature>
<reference evidence="1 2" key="1">
    <citation type="submission" date="2016-10" db="EMBL/GenBank/DDBJ databases">
        <authorList>
            <person name="de Groot N.N."/>
        </authorList>
    </citation>
    <scope>NUCLEOTIDE SEQUENCE [LARGE SCALE GENOMIC DNA]</scope>
    <source>
        <strain evidence="1 2">DSM 21632</strain>
    </source>
</reference>
<dbReference type="STRING" id="568899.SAMN05192534_1623"/>
<accession>A0A1G8KQP3</accession>
<dbReference type="InterPro" id="IPR036291">
    <property type="entry name" value="NAD(P)-bd_dom_sf"/>
</dbReference>
<gene>
    <name evidence="1" type="ORF">SAMN05192534_1623</name>
</gene>
<dbReference type="OrthoDB" id="286404at2"/>
<dbReference type="AlphaFoldDB" id="A0A1G8KQP3"/>
<proteinExistence type="predicted"/>
<dbReference type="Pfam" id="PF13561">
    <property type="entry name" value="adh_short_C2"/>
    <property type="match status" value="1"/>
</dbReference>
<sequence>AKPEEIANLALFLASDESSYMTGSGIVIDGGMCVEA</sequence>
<dbReference type="Proteomes" id="UP000199163">
    <property type="component" value="Unassembled WGS sequence"/>
</dbReference>
<keyword evidence="2" id="KW-1185">Reference proteome</keyword>
<protein>
    <submittedName>
        <fullName evidence="1">3alpha(Or 20beta)-hydroxysteroid dehydrogenase</fullName>
    </submittedName>
</protein>
<organism evidence="1 2">
    <name type="scientific">Alteribacillus persepolensis</name>
    <dbReference type="NCBI Taxonomy" id="568899"/>
    <lineage>
        <taxon>Bacteria</taxon>
        <taxon>Bacillati</taxon>
        <taxon>Bacillota</taxon>
        <taxon>Bacilli</taxon>
        <taxon>Bacillales</taxon>
        <taxon>Bacillaceae</taxon>
        <taxon>Alteribacillus</taxon>
    </lineage>
</organism>
<evidence type="ECO:0000313" key="2">
    <source>
        <dbReference type="Proteomes" id="UP000199163"/>
    </source>
</evidence>
<dbReference type="InterPro" id="IPR002347">
    <property type="entry name" value="SDR_fam"/>
</dbReference>
<name>A0A1G8KQP3_9BACI</name>
<dbReference type="RefSeq" id="WP_139184774.1">
    <property type="nucleotide sequence ID" value="NZ_FNDK01000062.1"/>
</dbReference>